<dbReference type="EMBL" id="SAUN01000001">
    <property type="protein sequence ID" value="RVX45448.1"/>
    <property type="molecule type" value="Genomic_DNA"/>
</dbReference>
<dbReference type="GO" id="GO:0003677">
    <property type="term" value="F:DNA binding"/>
    <property type="evidence" value="ECO:0007669"/>
    <property type="project" value="InterPro"/>
</dbReference>
<gene>
    <name evidence="2" type="ORF">EDD27_8247</name>
</gene>
<proteinExistence type="predicted"/>
<sequence length="62" mass="6635">MNSKDKLLVTAAEASEMLGLGRTKVYELIAAGELRSVKIGRSRRVPVQALTAFVSAMEEAAV</sequence>
<dbReference type="Pfam" id="PF12728">
    <property type="entry name" value="HTH_17"/>
    <property type="match status" value="1"/>
</dbReference>
<dbReference type="RefSeq" id="WP_127937062.1">
    <property type="nucleotide sequence ID" value="NZ_SAUN01000001.1"/>
</dbReference>
<organism evidence="2 3">
    <name type="scientific">Nonomuraea polychroma</name>
    <dbReference type="NCBI Taxonomy" id="46176"/>
    <lineage>
        <taxon>Bacteria</taxon>
        <taxon>Bacillati</taxon>
        <taxon>Actinomycetota</taxon>
        <taxon>Actinomycetes</taxon>
        <taxon>Streptosporangiales</taxon>
        <taxon>Streptosporangiaceae</taxon>
        <taxon>Nonomuraea</taxon>
    </lineage>
</organism>
<dbReference type="NCBIfam" id="TIGR01764">
    <property type="entry name" value="excise"/>
    <property type="match status" value="1"/>
</dbReference>
<accession>A0A438MIQ0</accession>
<protein>
    <submittedName>
        <fullName evidence="2">Excisionase family DNA binding protein</fullName>
    </submittedName>
</protein>
<name>A0A438MIQ0_9ACTN</name>
<dbReference type="Proteomes" id="UP000284824">
    <property type="component" value="Unassembled WGS sequence"/>
</dbReference>
<keyword evidence="3" id="KW-1185">Reference proteome</keyword>
<dbReference type="InterPro" id="IPR010093">
    <property type="entry name" value="SinI_DNA-bd"/>
</dbReference>
<evidence type="ECO:0000313" key="3">
    <source>
        <dbReference type="Proteomes" id="UP000284824"/>
    </source>
</evidence>
<feature type="domain" description="Helix-turn-helix" evidence="1">
    <location>
        <begin position="8"/>
        <end position="55"/>
    </location>
</feature>
<dbReference type="InterPro" id="IPR041657">
    <property type="entry name" value="HTH_17"/>
</dbReference>
<reference evidence="2 3" key="1">
    <citation type="submission" date="2019-01" db="EMBL/GenBank/DDBJ databases">
        <title>Sequencing the genomes of 1000 actinobacteria strains.</title>
        <authorList>
            <person name="Klenk H.-P."/>
        </authorList>
    </citation>
    <scope>NUCLEOTIDE SEQUENCE [LARGE SCALE GENOMIC DNA]</scope>
    <source>
        <strain evidence="2 3">DSM 43925</strain>
    </source>
</reference>
<evidence type="ECO:0000259" key="1">
    <source>
        <dbReference type="Pfam" id="PF12728"/>
    </source>
</evidence>
<dbReference type="AlphaFoldDB" id="A0A438MIQ0"/>
<evidence type="ECO:0000313" key="2">
    <source>
        <dbReference type="EMBL" id="RVX45448.1"/>
    </source>
</evidence>
<dbReference type="OrthoDB" id="9806039at2"/>
<comment type="caution">
    <text evidence="2">The sequence shown here is derived from an EMBL/GenBank/DDBJ whole genome shotgun (WGS) entry which is preliminary data.</text>
</comment>